<dbReference type="EMBL" id="AP026565">
    <property type="protein sequence ID" value="BDP44921.1"/>
    <property type="molecule type" value="Genomic_DNA"/>
</dbReference>
<feature type="region of interest" description="Disordered" evidence="1">
    <location>
        <begin position="1"/>
        <end position="41"/>
    </location>
</feature>
<evidence type="ECO:0000313" key="3">
    <source>
        <dbReference type="Proteomes" id="UP001064971"/>
    </source>
</evidence>
<name>A0ABN6RSF5_9DEIO</name>
<evidence type="ECO:0000313" key="2">
    <source>
        <dbReference type="EMBL" id="BDP44921.1"/>
    </source>
</evidence>
<proteinExistence type="predicted"/>
<gene>
    <name evidence="2" type="ORF">DAETH_48900</name>
</gene>
<sequence>MGAGGAPKAFISADTDGMTDLPPPAAEVAAATPAPHQKKRRKYPIHFHASLRWDSPLRVVPSGVELHLGGTAITVGVTEQVRRTLQEQPPELGRPSTVLLWFRTPEGYVQELELAKVTPTQGPEAASKPQFSVGARLKAVNRDEGFLIAEVEPNKRGALTEPFEVHIWAALDLLERLPKVGRTVVVTGEYRPQSGRLVAARCKPVHIAAPKSPAGAPPQPVPQE</sequence>
<accession>A0ABN6RSF5</accession>
<dbReference type="Proteomes" id="UP001064971">
    <property type="component" value="Plasmid pDAETH-5"/>
</dbReference>
<protein>
    <recommendedName>
        <fullName evidence="4">DUF5666 domain-containing protein</fullName>
    </recommendedName>
</protein>
<reference evidence="2" key="1">
    <citation type="submission" date="2022-07" db="EMBL/GenBank/DDBJ databases">
        <title>Complete Genome Sequence of the Radioresistant Bacterium Deinococcus aetherius ST0316, Isolated from the Air Dust collected in Lower Stratosphere above Japan.</title>
        <authorList>
            <person name="Satoh K."/>
            <person name="Hagiwara K."/>
            <person name="Katsumata K."/>
            <person name="Kubo A."/>
            <person name="Yokobori S."/>
            <person name="Yamagishi A."/>
            <person name="Oono Y."/>
            <person name="Narumi I."/>
        </authorList>
    </citation>
    <scope>NUCLEOTIDE SEQUENCE</scope>
    <source>
        <strain evidence="2">ST0316</strain>
        <plasmid evidence="2">pDAETH-5</plasmid>
    </source>
</reference>
<organism evidence="2 3">
    <name type="scientific">Deinococcus aetherius</name>
    <dbReference type="NCBI Taxonomy" id="200252"/>
    <lineage>
        <taxon>Bacteria</taxon>
        <taxon>Thermotogati</taxon>
        <taxon>Deinococcota</taxon>
        <taxon>Deinococci</taxon>
        <taxon>Deinococcales</taxon>
        <taxon>Deinococcaceae</taxon>
        <taxon>Deinococcus</taxon>
    </lineage>
</organism>
<geneLocation type="plasmid" evidence="2 3">
    <name>pDAETH-5</name>
</geneLocation>
<evidence type="ECO:0008006" key="4">
    <source>
        <dbReference type="Google" id="ProtNLM"/>
    </source>
</evidence>
<keyword evidence="3" id="KW-1185">Reference proteome</keyword>
<feature type="compositionally biased region" description="Low complexity" evidence="1">
    <location>
        <begin position="26"/>
        <end position="35"/>
    </location>
</feature>
<keyword evidence="2" id="KW-0614">Plasmid</keyword>
<evidence type="ECO:0000256" key="1">
    <source>
        <dbReference type="SAM" id="MobiDB-lite"/>
    </source>
</evidence>